<feature type="transmembrane region" description="Helical" evidence="2">
    <location>
        <begin position="232"/>
        <end position="251"/>
    </location>
</feature>
<feature type="region of interest" description="Disordered" evidence="1">
    <location>
        <begin position="284"/>
        <end position="321"/>
    </location>
</feature>
<dbReference type="OMA" id="ICHSEAM"/>
<evidence type="ECO:0000313" key="4">
    <source>
        <dbReference type="EnsemblMetazoa" id="XP_038059536.1"/>
    </source>
</evidence>
<organism evidence="4 5">
    <name type="scientific">Patiria miniata</name>
    <name type="common">Bat star</name>
    <name type="synonym">Asterina miniata</name>
    <dbReference type="NCBI Taxonomy" id="46514"/>
    <lineage>
        <taxon>Eukaryota</taxon>
        <taxon>Metazoa</taxon>
        <taxon>Echinodermata</taxon>
        <taxon>Eleutherozoa</taxon>
        <taxon>Asterozoa</taxon>
        <taxon>Asteroidea</taxon>
        <taxon>Valvatacea</taxon>
        <taxon>Valvatida</taxon>
        <taxon>Asterinidae</taxon>
        <taxon>Patiria</taxon>
    </lineage>
</organism>
<reference evidence="4" key="1">
    <citation type="submission" date="2022-11" db="UniProtKB">
        <authorList>
            <consortium name="EnsemblMetazoa"/>
        </authorList>
    </citation>
    <scope>IDENTIFICATION</scope>
</reference>
<dbReference type="InterPro" id="IPR013106">
    <property type="entry name" value="Ig_V-set"/>
</dbReference>
<dbReference type="InterPro" id="IPR036179">
    <property type="entry name" value="Ig-like_dom_sf"/>
</dbReference>
<dbReference type="InterPro" id="IPR013783">
    <property type="entry name" value="Ig-like_fold"/>
</dbReference>
<dbReference type="Proteomes" id="UP000887568">
    <property type="component" value="Unplaced"/>
</dbReference>
<evidence type="ECO:0000313" key="5">
    <source>
        <dbReference type="Proteomes" id="UP000887568"/>
    </source>
</evidence>
<dbReference type="AlphaFoldDB" id="A0A914A7Y2"/>
<keyword evidence="2" id="KW-1133">Transmembrane helix</keyword>
<dbReference type="InterPro" id="IPR003599">
    <property type="entry name" value="Ig_sub"/>
</dbReference>
<dbReference type="Pfam" id="PF07686">
    <property type="entry name" value="V-set"/>
    <property type="match status" value="1"/>
</dbReference>
<dbReference type="SUPFAM" id="SSF48726">
    <property type="entry name" value="Immunoglobulin"/>
    <property type="match status" value="2"/>
</dbReference>
<dbReference type="OrthoDB" id="10015491at2759"/>
<protein>
    <recommendedName>
        <fullName evidence="3">Ig-like domain-containing protein</fullName>
    </recommendedName>
</protein>
<dbReference type="Gene3D" id="2.60.40.10">
    <property type="entry name" value="Immunoglobulins"/>
    <property type="match status" value="1"/>
</dbReference>
<keyword evidence="2" id="KW-0472">Membrane</keyword>
<sequence>MNDTPVEQHLCENEQQVPKLRWMQYTRHNDTSERVAVCKYVENNFNERMTADLIIREGLKQYSLYIANAQPQDSGEYFCRLYYPDEEETYNSNTALLTVNLKLPKHSPTCEAHPDPSHESSGSTISLTCTLSRDDPPSLLTWFQKLPSGLCPLGDSNKTQPGQSLSIEHVLHETNKPREFICVAGTDSQSGTSCLVTPTTVSITPSSVTVKGQTTVFPDYTCACKTQVNTTVAVLGAILGIVILAIGIVLLRNLLLKNKQKHPSPRRVTNPSFSLRQERVDMSNPVASETGLNYENLPEQTARQPEPTTESQTLEGTSEPKADLYAIPNRRGGDIRHFTLTPQTNKAQTQPRFVSLPRNLEPPSFARPKDPGSAIMVHAKPDKDIRKHPKPIPEWYAPESSSSACDAASAAGTTQDLGSQEEEDWKYADLNLDHPTRGAAGIDALYAQLNKGRKDQGEKFSTQEI</sequence>
<evidence type="ECO:0000256" key="2">
    <source>
        <dbReference type="SAM" id="Phobius"/>
    </source>
</evidence>
<name>A0A914A7Y2_PATMI</name>
<evidence type="ECO:0000259" key="3">
    <source>
        <dbReference type="PROSITE" id="PS50835"/>
    </source>
</evidence>
<dbReference type="InterPro" id="IPR007110">
    <property type="entry name" value="Ig-like_dom"/>
</dbReference>
<dbReference type="EnsemblMetazoa" id="XM_038203608.1">
    <property type="protein sequence ID" value="XP_038059536.1"/>
    <property type="gene ID" value="LOC119730621"/>
</dbReference>
<proteinExistence type="predicted"/>
<feature type="domain" description="Ig-like" evidence="3">
    <location>
        <begin position="1"/>
        <end position="98"/>
    </location>
</feature>
<dbReference type="PROSITE" id="PS50835">
    <property type="entry name" value="IG_LIKE"/>
    <property type="match status" value="2"/>
</dbReference>
<evidence type="ECO:0000256" key="1">
    <source>
        <dbReference type="SAM" id="MobiDB-lite"/>
    </source>
</evidence>
<dbReference type="GeneID" id="119730621"/>
<dbReference type="PANTHER" id="PTHR45889:SF8">
    <property type="entry name" value="IG-LIKE DOMAIN-CONTAINING PROTEIN"/>
    <property type="match status" value="1"/>
</dbReference>
<feature type="region of interest" description="Disordered" evidence="1">
    <location>
        <begin position="397"/>
        <end position="433"/>
    </location>
</feature>
<feature type="compositionally biased region" description="Polar residues" evidence="1">
    <location>
        <begin position="285"/>
        <end position="316"/>
    </location>
</feature>
<dbReference type="PANTHER" id="PTHR45889">
    <property type="entry name" value="IG-LIKE DOMAIN-CONTAINING PROTEIN"/>
    <property type="match status" value="1"/>
</dbReference>
<accession>A0A914A7Y2</accession>
<dbReference type="SMART" id="SM00409">
    <property type="entry name" value="IG"/>
    <property type="match status" value="2"/>
</dbReference>
<feature type="compositionally biased region" description="Low complexity" evidence="1">
    <location>
        <begin position="400"/>
        <end position="411"/>
    </location>
</feature>
<keyword evidence="5" id="KW-1185">Reference proteome</keyword>
<feature type="domain" description="Ig-like" evidence="3">
    <location>
        <begin position="108"/>
        <end position="202"/>
    </location>
</feature>
<dbReference type="RefSeq" id="XP_038059536.1">
    <property type="nucleotide sequence ID" value="XM_038203608.1"/>
</dbReference>
<keyword evidence="2" id="KW-0812">Transmembrane</keyword>